<feature type="binding site" evidence="5">
    <location>
        <position position="156"/>
    </location>
    <ligand>
        <name>AMP</name>
        <dbReference type="ChEBI" id="CHEBI:456215"/>
    </ligand>
</feature>
<dbReference type="InterPro" id="IPR006259">
    <property type="entry name" value="Adenyl_kin_sub"/>
</dbReference>
<comment type="subcellular location">
    <subcellularLocation>
        <location evidence="5 7">Cytoplasm</location>
    </subcellularLocation>
</comment>
<dbReference type="InterPro" id="IPR027417">
    <property type="entry name" value="P-loop_NTPase"/>
</dbReference>
<accession>A0A285KS91</accession>
<keyword evidence="5" id="KW-0479">Metal-binding</keyword>
<feature type="binding site" evidence="5">
    <location>
        <position position="37"/>
    </location>
    <ligand>
        <name>AMP</name>
        <dbReference type="ChEBI" id="CHEBI:456215"/>
    </ligand>
</feature>
<comment type="catalytic activity">
    <reaction evidence="5 7">
        <text>AMP + ATP = 2 ADP</text>
        <dbReference type="Rhea" id="RHEA:12973"/>
        <dbReference type="ChEBI" id="CHEBI:30616"/>
        <dbReference type="ChEBI" id="CHEBI:456215"/>
        <dbReference type="ChEBI" id="CHEBI:456216"/>
        <dbReference type="EC" id="2.7.4.3"/>
    </reaction>
</comment>
<evidence type="ECO:0000259" key="8">
    <source>
        <dbReference type="Pfam" id="PF05191"/>
    </source>
</evidence>
<feature type="binding site" evidence="5">
    <location>
        <position position="167"/>
    </location>
    <ligand>
        <name>AMP</name>
        <dbReference type="ChEBI" id="CHEBI:456215"/>
    </ligand>
</feature>
<keyword evidence="2 5" id="KW-0545">Nucleotide biosynthesis</keyword>
<evidence type="ECO:0000256" key="2">
    <source>
        <dbReference type="ARBA" id="ARBA00022727"/>
    </source>
</evidence>
<feature type="binding site" evidence="5">
    <location>
        <position position="126"/>
    </location>
    <ligand>
        <name>Zn(2+)</name>
        <dbReference type="ChEBI" id="CHEBI:29105"/>
        <note>structural</note>
    </ligand>
</feature>
<dbReference type="HAMAP" id="MF_00235">
    <property type="entry name" value="Adenylate_kinase_Adk"/>
    <property type="match status" value="1"/>
</dbReference>
<proteinExistence type="inferred from homology"/>
<dbReference type="EC" id="2.7.4.3" evidence="5 7"/>
<gene>
    <name evidence="5" type="primary">adk</name>
    <name evidence="9" type="ORF">SAMN05421748_15726</name>
</gene>
<keyword evidence="1 5" id="KW-0808">Transferase</keyword>
<comment type="pathway">
    <text evidence="5">Purine metabolism; AMP biosynthesis via salvage pathway; AMP from ADP: step 1/1.</text>
</comment>
<comment type="similarity">
    <text evidence="5 6">Belongs to the adenylate kinase family.</text>
</comment>
<dbReference type="Proteomes" id="UP000219612">
    <property type="component" value="Unassembled WGS sequence"/>
</dbReference>
<dbReference type="AlphaFoldDB" id="A0A285KS91"/>
<evidence type="ECO:0000313" key="10">
    <source>
        <dbReference type="Proteomes" id="UP000219612"/>
    </source>
</evidence>
<feature type="binding site" evidence="5">
    <location>
        <begin position="86"/>
        <end position="89"/>
    </location>
    <ligand>
        <name>AMP</name>
        <dbReference type="ChEBI" id="CHEBI:456215"/>
    </ligand>
</feature>
<evidence type="ECO:0000256" key="4">
    <source>
        <dbReference type="ARBA" id="ARBA00022777"/>
    </source>
</evidence>
<dbReference type="InterPro" id="IPR007862">
    <property type="entry name" value="Adenylate_kinase_lid-dom"/>
</dbReference>
<dbReference type="EMBL" id="OBDY01000057">
    <property type="protein sequence ID" value="SNY75485.1"/>
    <property type="molecule type" value="Genomic_DNA"/>
</dbReference>
<feature type="binding site" evidence="5">
    <location>
        <position position="146"/>
    </location>
    <ligand>
        <name>Zn(2+)</name>
        <dbReference type="ChEBI" id="CHEBI:29105"/>
        <note>structural</note>
    </ligand>
</feature>
<name>A0A285KS91_9ACTN</name>
<comment type="caution">
    <text evidence="5">Lacks conserved residue(s) required for the propagation of feature annotation.</text>
</comment>
<evidence type="ECO:0000256" key="1">
    <source>
        <dbReference type="ARBA" id="ARBA00022679"/>
    </source>
</evidence>
<keyword evidence="3 5" id="KW-0547">Nucleotide-binding</keyword>
<dbReference type="Gene3D" id="3.40.50.300">
    <property type="entry name" value="P-loop containing nucleotide triphosphate hydrolases"/>
    <property type="match status" value="1"/>
</dbReference>
<dbReference type="UniPathway" id="UPA00588">
    <property type="reaction ID" value="UER00649"/>
</dbReference>
<dbReference type="Pfam" id="PF00406">
    <property type="entry name" value="ADK"/>
    <property type="match status" value="1"/>
</dbReference>
<dbReference type="NCBIfam" id="TIGR01351">
    <property type="entry name" value="adk"/>
    <property type="match status" value="1"/>
</dbReference>
<dbReference type="GO" id="GO:0004017">
    <property type="term" value="F:AMP kinase activity"/>
    <property type="evidence" value="ECO:0007669"/>
    <property type="project" value="UniProtKB-UniRule"/>
</dbReference>
<sequence length="217" mass="24824">MRKYVIMGVQGSGKGTQSQLLCDDLDLVHIAVGDIFRWHVKNHTKIGAQVRRTMNAGDLVGDDLVEKIVRERLDGHDWNYGFVIDGFPRNGRQAEFFMESYDIDGVIHLELAEDEVRRRVLSRRLCPNCGMDYNLIADRPQVEGRCDICGHELITREDDTPEALDARLRDYNEKTRPVLELFRRKEFVHDIDASPSADEVQQSIRAALGLPDYKPAD</sequence>
<keyword evidence="4 5" id="KW-0418">Kinase</keyword>
<evidence type="ECO:0000256" key="3">
    <source>
        <dbReference type="ARBA" id="ARBA00022741"/>
    </source>
</evidence>
<feature type="binding site" evidence="5">
    <location>
        <begin position="58"/>
        <end position="60"/>
    </location>
    <ligand>
        <name>AMP</name>
        <dbReference type="ChEBI" id="CHEBI:456215"/>
    </ligand>
</feature>
<comment type="function">
    <text evidence="5">Catalyzes the reversible transfer of the terminal phosphate group between ATP and AMP. Plays an important role in cellular energy homeostasis and in adenine nucleotide metabolism.</text>
</comment>
<feature type="binding site" evidence="5">
    <location>
        <position position="129"/>
    </location>
    <ligand>
        <name>Zn(2+)</name>
        <dbReference type="ChEBI" id="CHEBI:29105"/>
        <note>structural</note>
    </ligand>
</feature>
<evidence type="ECO:0000313" key="9">
    <source>
        <dbReference type="EMBL" id="SNY75485.1"/>
    </source>
</evidence>
<feature type="binding site" evidence="5">
    <location>
        <position position="123"/>
    </location>
    <ligand>
        <name>ATP</name>
        <dbReference type="ChEBI" id="CHEBI:30616"/>
    </ligand>
</feature>
<keyword evidence="10" id="KW-1185">Reference proteome</keyword>
<dbReference type="InterPro" id="IPR033690">
    <property type="entry name" value="Adenylat_kinase_CS"/>
</dbReference>
<evidence type="ECO:0000256" key="5">
    <source>
        <dbReference type="HAMAP-Rule" id="MF_00235"/>
    </source>
</evidence>
<dbReference type="PRINTS" id="PR00094">
    <property type="entry name" value="ADENYLTKNASE"/>
</dbReference>
<dbReference type="InterPro" id="IPR000850">
    <property type="entry name" value="Adenylat/UMP-CMP_kin"/>
</dbReference>
<protein>
    <recommendedName>
        <fullName evidence="5 7">Adenylate kinase</fullName>
        <shortName evidence="5">AK</shortName>
        <ecNumber evidence="5 7">2.7.4.3</ecNumber>
    </recommendedName>
    <alternativeName>
        <fullName evidence="5">ATP-AMP transphosphorylase</fullName>
    </alternativeName>
    <alternativeName>
        <fullName evidence="5">ATP:AMP phosphotransferase</fullName>
    </alternativeName>
    <alternativeName>
        <fullName evidence="5">Adenylate monophosphate kinase</fullName>
    </alternativeName>
</protein>
<evidence type="ECO:0000256" key="7">
    <source>
        <dbReference type="RuleBase" id="RU003331"/>
    </source>
</evidence>
<comment type="domain">
    <text evidence="5">Consists of three domains, a large central CORE domain and two small peripheral domains, NMPbind and LID, which undergo movements during catalysis. The LID domain closes over the site of phosphoryl transfer upon ATP binding. Assembling and dissambling the active center during each catalytic cycle provides an effective means to prevent ATP hydrolysis. Some bacteria have evolved a zinc-coordinating structure that stabilizes the LID domain.</text>
</comment>
<dbReference type="Pfam" id="PF05191">
    <property type="entry name" value="ADK_lid"/>
    <property type="match status" value="1"/>
</dbReference>
<feature type="binding site" evidence="5">
    <location>
        <position position="149"/>
    </location>
    <ligand>
        <name>Zn(2+)</name>
        <dbReference type="ChEBI" id="CHEBI:29105"/>
        <note>structural</note>
    </ligand>
</feature>
<dbReference type="GO" id="GO:0005737">
    <property type="term" value="C:cytoplasm"/>
    <property type="evidence" value="ECO:0007669"/>
    <property type="project" value="UniProtKB-SubCell"/>
</dbReference>
<evidence type="ECO:0000256" key="6">
    <source>
        <dbReference type="RuleBase" id="RU003330"/>
    </source>
</evidence>
<feature type="binding site" evidence="5">
    <location>
        <position position="93"/>
    </location>
    <ligand>
        <name>AMP</name>
        <dbReference type="ChEBI" id="CHEBI:456215"/>
    </ligand>
</feature>
<keyword evidence="5 7" id="KW-0067">ATP-binding</keyword>
<keyword evidence="5" id="KW-0862">Zinc</keyword>
<dbReference type="PROSITE" id="PS00113">
    <property type="entry name" value="ADENYLATE_KINASE"/>
    <property type="match status" value="1"/>
</dbReference>
<dbReference type="SUPFAM" id="SSF52540">
    <property type="entry name" value="P-loop containing nucleoside triphosphate hydrolases"/>
    <property type="match status" value="1"/>
</dbReference>
<feature type="domain" description="Adenylate kinase active site lid" evidence="8">
    <location>
        <begin position="123"/>
        <end position="158"/>
    </location>
</feature>
<organism evidence="9 10">
    <name type="scientific">Paractinoplanes atraurantiacus</name>
    <dbReference type="NCBI Taxonomy" id="1036182"/>
    <lineage>
        <taxon>Bacteria</taxon>
        <taxon>Bacillati</taxon>
        <taxon>Actinomycetota</taxon>
        <taxon>Actinomycetes</taxon>
        <taxon>Micromonosporales</taxon>
        <taxon>Micromonosporaceae</taxon>
        <taxon>Paractinoplanes</taxon>
    </lineage>
</organism>
<reference evidence="9 10" key="1">
    <citation type="submission" date="2017-09" db="EMBL/GenBank/DDBJ databases">
        <authorList>
            <person name="Ehlers B."/>
            <person name="Leendertz F.H."/>
        </authorList>
    </citation>
    <scope>NUCLEOTIDE SEQUENCE [LARGE SCALE GENOMIC DNA]</scope>
    <source>
        <strain evidence="9 10">CGMCC 4.6857</strain>
    </source>
</reference>
<feature type="binding site" evidence="5">
    <location>
        <begin position="11"/>
        <end position="16"/>
    </location>
    <ligand>
        <name>ATP</name>
        <dbReference type="ChEBI" id="CHEBI:30616"/>
    </ligand>
</feature>
<dbReference type="OrthoDB" id="9805030at2"/>
<dbReference type="RefSeq" id="WP_097329310.1">
    <property type="nucleotide sequence ID" value="NZ_OBDY01000057.1"/>
</dbReference>
<feature type="region of interest" description="LID" evidence="5">
    <location>
        <begin position="122"/>
        <end position="159"/>
    </location>
</feature>
<dbReference type="GO" id="GO:0044209">
    <property type="term" value="P:AMP salvage"/>
    <property type="evidence" value="ECO:0007669"/>
    <property type="project" value="UniProtKB-UniRule"/>
</dbReference>
<feature type="binding site" evidence="5">
    <location>
        <position position="195"/>
    </location>
    <ligand>
        <name>ATP</name>
        <dbReference type="ChEBI" id="CHEBI:30616"/>
    </ligand>
</feature>
<dbReference type="GO" id="GO:0008270">
    <property type="term" value="F:zinc ion binding"/>
    <property type="evidence" value="ECO:0007669"/>
    <property type="project" value="UniProtKB-UniRule"/>
</dbReference>
<dbReference type="GO" id="GO:0005524">
    <property type="term" value="F:ATP binding"/>
    <property type="evidence" value="ECO:0007669"/>
    <property type="project" value="UniProtKB-UniRule"/>
</dbReference>
<dbReference type="CDD" id="cd01428">
    <property type="entry name" value="ADK"/>
    <property type="match status" value="1"/>
</dbReference>
<keyword evidence="5" id="KW-0963">Cytoplasm</keyword>
<comment type="subunit">
    <text evidence="5 7">Monomer.</text>
</comment>
<feature type="region of interest" description="NMP" evidence="5">
    <location>
        <begin position="31"/>
        <end position="60"/>
    </location>
</feature>
<dbReference type="PANTHER" id="PTHR23359">
    <property type="entry name" value="NUCLEOTIDE KINASE"/>
    <property type="match status" value="1"/>
</dbReference>